<dbReference type="SUPFAM" id="SSF52317">
    <property type="entry name" value="Class I glutamine amidotransferase-like"/>
    <property type="match status" value="1"/>
</dbReference>
<keyword evidence="6" id="KW-1185">Reference proteome</keyword>
<dbReference type="Gene3D" id="3.40.50.880">
    <property type="match status" value="1"/>
</dbReference>
<dbReference type="InterPro" id="IPR002818">
    <property type="entry name" value="DJ-1/PfpI"/>
</dbReference>
<accession>A0A6V6YXJ5</accession>
<evidence type="ECO:0000313" key="5">
    <source>
        <dbReference type="EMBL" id="CAD0004136.1"/>
    </source>
</evidence>
<dbReference type="CDD" id="cd03141">
    <property type="entry name" value="GATase1_Hsp31_like"/>
    <property type="match status" value="1"/>
</dbReference>
<reference evidence="5 6" key="1">
    <citation type="submission" date="2020-06" db="EMBL/GenBank/DDBJ databases">
        <authorList>
            <person name="Criscuolo A."/>
        </authorList>
    </citation>
    <scope>NUCLEOTIDE SEQUENCE [LARGE SCALE GENOMIC DNA]</scope>
    <source>
        <strain evidence="6">CIP 111411</strain>
    </source>
</reference>
<feature type="domain" description="DJ-1/PfpI" evidence="4">
    <location>
        <begin position="22"/>
        <end position="219"/>
    </location>
</feature>
<keyword evidence="5" id="KW-0808">Transferase</keyword>
<organism evidence="5 6">
    <name type="scientific">Flavobacterium salmonis</name>
    <dbReference type="NCBI Taxonomy" id="2654844"/>
    <lineage>
        <taxon>Bacteria</taxon>
        <taxon>Pseudomonadati</taxon>
        <taxon>Bacteroidota</taxon>
        <taxon>Flavobacteriia</taxon>
        <taxon>Flavobacteriales</taxon>
        <taxon>Flavobacteriaceae</taxon>
        <taxon>Flavobacterium</taxon>
    </lineage>
</organism>
<dbReference type="GO" id="GO:0005737">
    <property type="term" value="C:cytoplasm"/>
    <property type="evidence" value="ECO:0007669"/>
    <property type="project" value="TreeGrafter"/>
</dbReference>
<protein>
    <submittedName>
        <fullName evidence="5">Type 1 glutamine amidotransferase domain-containing protein</fullName>
    </submittedName>
</protein>
<dbReference type="RefSeq" id="WP_180908839.1">
    <property type="nucleotide sequence ID" value="NZ_CAIJDP010000068.1"/>
</dbReference>
<sequence length="226" mass="24522">MMKKVLFVVTSCNEKGETKLPTGFNLAEVTHPLEVLENDGIHVDIASIKGGPAPLDGLEDFNDPVIAKYWEDMNFRNKIDNTLKLEDVNVKQYDAIFFAGGHGTMWDFPDTPAVINAIRKIYEDGKIVSAVCHGPAALVNATLTDGSHLISGKKVAAFTNDEEEEVQSTHVVPFLLADALKINGAFHQPAPNWSDNTIVDGRLITGQNPQSAASVGKALSKLLLNK</sequence>
<evidence type="ECO:0000313" key="6">
    <source>
        <dbReference type="Proteomes" id="UP000530060"/>
    </source>
</evidence>
<dbReference type="InterPro" id="IPR029062">
    <property type="entry name" value="Class_I_gatase-like"/>
</dbReference>
<dbReference type="InterPro" id="IPR050325">
    <property type="entry name" value="Prot/Nucl_acid_deglycase"/>
</dbReference>
<name>A0A6V6YXJ5_9FLAO</name>
<evidence type="ECO:0000256" key="3">
    <source>
        <dbReference type="ARBA" id="ARBA00038493"/>
    </source>
</evidence>
<dbReference type="GO" id="GO:0016740">
    <property type="term" value="F:transferase activity"/>
    <property type="evidence" value="ECO:0007669"/>
    <property type="project" value="UniProtKB-KW"/>
</dbReference>
<dbReference type="GO" id="GO:0019243">
    <property type="term" value="P:methylglyoxal catabolic process to D-lactate via S-lactoyl-glutathione"/>
    <property type="evidence" value="ECO:0007669"/>
    <property type="project" value="TreeGrafter"/>
</dbReference>
<comment type="similarity">
    <text evidence="3">Belongs to the peptidase C56 family. HSP31-like subfamily.</text>
</comment>
<dbReference type="PANTHER" id="PTHR48094:SF11">
    <property type="entry name" value="GLUTATHIONE-INDEPENDENT GLYOXALASE HSP31-RELATED"/>
    <property type="match status" value="1"/>
</dbReference>
<evidence type="ECO:0000256" key="1">
    <source>
        <dbReference type="ARBA" id="ARBA00023016"/>
    </source>
</evidence>
<evidence type="ECO:0000256" key="2">
    <source>
        <dbReference type="ARBA" id="ARBA00023239"/>
    </source>
</evidence>
<keyword evidence="2" id="KW-0456">Lyase</keyword>
<keyword evidence="1" id="KW-0346">Stress response</keyword>
<dbReference type="AlphaFoldDB" id="A0A6V6YXJ5"/>
<evidence type="ECO:0000259" key="4">
    <source>
        <dbReference type="Pfam" id="PF01965"/>
    </source>
</evidence>
<proteinExistence type="inferred from homology"/>
<keyword evidence="5" id="KW-0315">Glutamine amidotransferase</keyword>
<dbReference type="GO" id="GO:0019172">
    <property type="term" value="F:glyoxalase III activity"/>
    <property type="evidence" value="ECO:0007669"/>
    <property type="project" value="TreeGrafter"/>
</dbReference>
<dbReference type="PANTHER" id="PTHR48094">
    <property type="entry name" value="PROTEIN/NUCLEIC ACID DEGLYCASE DJ-1-RELATED"/>
    <property type="match status" value="1"/>
</dbReference>
<comment type="caution">
    <text evidence="5">The sequence shown here is derived from an EMBL/GenBank/DDBJ whole genome shotgun (WGS) entry which is preliminary data.</text>
</comment>
<dbReference type="Pfam" id="PF01965">
    <property type="entry name" value="DJ-1_PfpI"/>
    <property type="match status" value="1"/>
</dbReference>
<dbReference type="EMBL" id="CAIJDP010000068">
    <property type="protein sequence ID" value="CAD0004136.1"/>
    <property type="molecule type" value="Genomic_DNA"/>
</dbReference>
<gene>
    <name evidence="5" type="ORF">FLAT13_02060</name>
</gene>
<dbReference type="Proteomes" id="UP000530060">
    <property type="component" value="Unassembled WGS sequence"/>
</dbReference>